<protein>
    <submittedName>
        <fullName evidence="2">PKD domain-containing protein</fullName>
    </submittedName>
</protein>
<dbReference type="EMBL" id="WRXN01000012">
    <property type="protein sequence ID" value="MVT11164.1"/>
    <property type="molecule type" value="Genomic_DNA"/>
</dbReference>
<dbReference type="PROSITE" id="PS51257">
    <property type="entry name" value="PROKAR_LIPOPROTEIN"/>
    <property type="match status" value="1"/>
</dbReference>
<sequence length="387" mass="42189">MYYKKSSTAVLLLAGVFTALLYSCKDDKDVTPSLNVTLSVTKDTTVNVGDSIIIEAIADNNVPVTHSWKINDTLTITGWRLAYKPGVAAKYVIKYEGSRANGTKVNKELTVDVVPKVRPVTGTSSKYISVVYEYFPAPGQFVNESIGTPEGAQKIIGGTSNMVHLGAFGGYVIFGFDHSIVNKSGADLAIYGNPLKTPTEWSEPGIVVVSQDINGNGIPDDPWYELAGSQYNAEGTIKNYKVTYYNPKAVANVIWKDNRGNSDTVLINRFHNHQYYPLFAANQDSITFEGTVMSNTFGLMPGSSVYINAAFAWGYADNWSTDATKDPYETNMYNSLDIAWAVDKDGKAVTLNAIDFVKVYTGQNCKGNTLLGEVSTEVRGAADLNME</sequence>
<gene>
    <name evidence="2" type="ORF">GO493_23045</name>
</gene>
<dbReference type="AlphaFoldDB" id="A0A7K1U9W8"/>
<accession>A0A7K1U9W8</accession>
<feature type="chain" id="PRO_5029703011" evidence="1">
    <location>
        <begin position="22"/>
        <end position="387"/>
    </location>
</feature>
<feature type="signal peptide" evidence="1">
    <location>
        <begin position="1"/>
        <end position="21"/>
    </location>
</feature>
<keyword evidence="3" id="KW-1185">Reference proteome</keyword>
<organism evidence="2 3">
    <name type="scientific">Chitinophaga tropicalis</name>
    <dbReference type="NCBI Taxonomy" id="2683588"/>
    <lineage>
        <taxon>Bacteria</taxon>
        <taxon>Pseudomonadati</taxon>
        <taxon>Bacteroidota</taxon>
        <taxon>Chitinophagia</taxon>
        <taxon>Chitinophagales</taxon>
        <taxon>Chitinophagaceae</taxon>
        <taxon>Chitinophaga</taxon>
    </lineage>
</organism>
<dbReference type="RefSeq" id="WP_157308593.1">
    <property type="nucleotide sequence ID" value="NZ_WRXN01000012.1"/>
</dbReference>
<name>A0A7K1U9W8_9BACT</name>
<dbReference type="Proteomes" id="UP000461730">
    <property type="component" value="Unassembled WGS sequence"/>
</dbReference>
<evidence type="ECO:0000313" key="2">
    <source>
        <dbReference type="EMBL" id="MVT11164.1"/>
    </source>
</evidence>
<evidence type="ECO:0000313" key="3">
    <source>
        <dbReference type="Proteomes" id="UP000461730"/>
    </source>
</evidence>
<comment type="caution">
    <text evidence="2">The sequence shown here is derived from an EMBL/GenBank/DDBJ whole genome shotgun (WGS) entry which is preliminary data.</text>
</comment>
<proteinExistence type="predicted"/>
<keyword evidence="1" id="KW-0732">Signal</keyword>
<evidence type="ECO:0000256" key="1">
    <source>
        <dbReference type="SAM" id="SignalP"/>
    </source>
</evidence>
<reference evidence="2 3" key="1">
    <citation type="submission" date="2019-12" db="EMBL/GenBank/DDBJ databases">
        <title>Chitinophaga sp. strain ysch24 (GDMCC 1.1355), whole genome shotgun sequence.</title>
        <authorList>
            <person name="Zhang X."/>
        </authorList>
    </citation>
    <scope>NUCLEOTIDE SEQUENCE [LARGE SCALE GENOMIC DNA]</scope>
    <source>
        <strain evidence="3">ysch24</strain>
    </source>
</reference>